<dbReference type="Proteomes" id="UP000245539">
    <property type="component" value="Unassembled WGS sequence"/>
</dbReference>
<feature type="chain" id="PRO_5016340302" evidence="1">
    <location>
        <begin position="26"/>
        <end position="366"/>
    </location>
</feature>
<keyword evidence="2" id="KW-0645">Protease</keyword>
<evidence type="ECO:0000313" key="2">
    <source>
        <dbReference type="EMBL" id="PWQ97389.1"/>
    </source>
</evidence>
<evidence type="ECO:0000313" key="3">
    <source>
        <dbReference type="Proteomes" id="UP000245539"/>
    </source>
</evidence>
<evidence type="ECO:0000256" key="1">
    <source>
        <dbReference type="SAM" id="SignalP"/>
    </source>
</evidence>
<dbReference type="GO" id="GO:0004177">
    <property type="term" value="F:aminopeptidase activity"/>
    <property type="evidence" value="ECO:0007669"/>
    <property type="project" value="UniProtKB-KW"/>
</dbReference>
<dbReference type="OrthoDB" id="357991at2"/>
<sequence length="366" mass="40826">MNKRIIKFGLAALSGVLLLSLTACESVQFYAQAVKGHSQMMLKRQDISDVLKSPDTNDEVRRKLQLIQKARLFAINELKLPNNGSYTQYADIERPYAVWNVVATKAYDTHPIQHCFPVAGCVSYRGYFSKDAAQAHADKLKAQGYDAIVSGAAAYSTLGWFSDPVLNTMLRRSDLALAGLVFHELAHQRVYQAGDTAFNESFAMAVELAGVDAWVEAQDKTQQQQQSVSQYRQSKKINADVVALILKHRKQIAAAYKATPADDTKRLAKVKQKGFDELRAAYKTLRAQGGGSPGYDRWFAGDLNNASLVLFGDYHGWLGAFETLLKQANGDWPSFYDKVEALTKLDKAERRKQLQKLETEGLKPDH</sequence>
<comment type="caution">
    <text evidence="2">The sequence shown here is derived from an EMBL/GenBank/DDBJ whole genome shotgun (WGS) entry which is preliminary data.</text>
</comment>
<dbReference type="Pfam" id="PF10023">
    <property type="entry name" value="Aminopep"/>
    <property type="match status" value="1"/>
</dbReference>
<dbReference type="RefSeq" id="WP_109837618.1">
    <property type="nucleotide sequence ID" value="NZ_QGKM01000026.1"/>
</dbReference>
<protein>
    <submittedName>
        <fullName evidence="2">Aminopeptidase</fullName>
    </submittedName>
</protein>
<dbReference type="PIRSF" id="PIRSF029285">
    <property type="entry name" value="Aminopept"/>
    <property type="match status" value="1"/>
</dbReference>
<name>A0A317CGA4_9GAMM</name>
<dbReference type="PROSITE" id="PS51257">
    <property type="entry name" value="PROKAR_LIPOPROTEIN"/>
    <property type="match status" value="1"/>
</dbReference>
<dbReference type="AlphaFoldDB" id="A0A317CGA4"/>
<gene>
    <name evidence="2" type="ORF">DKW60_10530</name>
</gene>
<feature type="signal peptide" evidence="1">
    <location>
        <begin position="1"/>
        <end position="25"/>
    </location>
</feature>
<keyword evidence="3" id="KW-1185">Reference proteome</keyword>
<keyword evidence="2" id="KW-0378">Hydrolase</keyword>
<organism evidence="2 3">
    <name type="scientific">Leucothrix pacifica</name>
    <dbReference type="NCBI Taxonomy" id="1247513"/>
    <lineage>
        <taxon>Bacteria</taxon>
        <taxon>Pseudomonadati</taxon>
        <taxon>Pseudomonadota</taxon>
        <taxon>Gammaproteobacteria</taxon>
        <taxon>Thiotrichales</taxon>
        <taxon>Thiotrichaceae</taxon>
        <taxon>Leucothrix</taxon>
    </lineage>
</organism>
<keyword evidence="2" id="KW-0031">Aminopeptidase</keyword>
<dbReference type="InterPro" id="IPR014553">
    <property type="entry name" value="Aminopept"/>
</dbReference>
<keyword evidence="1" id="KW-0732">Signal</keyword>
<dbReference type="EMBL" id="QGKM01000026">
    <property type="protein sequence ID" value="PWQ97389.1"/>
    <property type="molecule type" value="Genomic_DNA"/>
</dbReference>
<reference evidence="2 3" key="1">
    <citation type="submission" date="2018-05" db="EMBL/GenBank/DDBJ databases">
        <title>Leucothrix arctica sp. nov., isolated from Arctic seawater.</title>
        <authorList>
            <person name="Choi A."/>
            <person name="Baek K."/>
        </authorList>
    </citation>
    <scope>NUCLEOTIDE SEQUENCE [LARGE SCALE GENOMIC DNA]</scope>
    <source>
        <strain evidence="2 3">JCM 18388</strain>
    </source>
</reference>
<proteinExistence type="predicted"/>
<accession>A0A317CGA4</accession>